<dbReference type="AlphaFoldDB" id="A0AAE5CDL1"/>
<organism evidence="10 11">
    <name type="scientific">Candidatus Kutchimonas denitrificans</name>
    <dbReference type="NCBI Taxonomy" id="3056748"/>
    <lineage>
        <taxon>Bacteria</taxon>
        <taxon>Pseudomonadati</taxon>
        <taxon>Gemmatimonadota</taxon>
        <taxon>Gemmatimonadia</taxon>
        <taxon>Candidatus Palauibacterales</taxon>
        <taxon>Candidatus Palauibacteraceae</taxon>
        <taxon>Candidatus Kutchimonas</taxon>
    </lineage>
</organism>
<evidence type="ECO:0000256" key="3">
    <source>
        <dbReference type="ARBA" id="ARBA00022730"/>
    </source>
</evidence>
<dbReference type="EMBL" id="JAACAK010000112">
    <property type="protein sequence ID" value="NIR76004.1"/>
    <property type="molecule type" value="Genomic_DNA"/>
</dbReference>
<comment type="caution">
    <text evidence="10">The sequence shown here is derived from an EMBL/GenBank/DDBJ whole genome shotgun (WGS) entry which is preliminary data.</text>
</comment>
<dbReference type="PANTHER" id="PTHR33398">
    <property type="entry name" value="30S RIBOSOMAL PROTEIN S20"/>
    <property type="match status" value="1"/>
</dbReference>
<dbReference type="GO" id="GO:0070181">
    <property type="term" value="F:small ribosomal subunit rRNA binding"/>
    <property type="evidence" value="ECO:0007669"/>
    <property type="project" value="TreeGrafter"/>
</dbReference>
<evidence type="ECO:0000256" key="7">
    <source>
        <dbReference type="ARBA" id="ARBA00035136"/>
    </source>
</evidence>
<accession>A0AAE5CDL1</accession>
<reference evidence="10 11" key="1">
    <citation type="submission" date="2020-01" db="EMBL/GenBank/DDBJ databases">
        <title>Genomes assembled from Gulf of Kutch pelagic sediment metagenomes.</title>
        <authorList>
            <person name="Chandrashekar M."/>
            <person name="Mahajan M.S."/>
            <person name="Dave K.J."/>
            <person name="Vatsa P."/>
            <person name="Nathani N.M."/>
        </authorList>
    </citation>
    <scope>NUCLEOTIDE SEQUENCE [LARGE SCALE GENOMIC DNA]</scope>
    <source>
        <strain evidence="10">KS3-K002</strain>
    </source>
</reference>
<evidence type="ECO:0000313" key="10">
    <source>
        <dbReference type="EMBL" id="NIR76004.1"/>
    </source>
</evidence>
<dbReference type="GO" id="GO:0005829">
    <property type="term" value="C:cytosol"/>
    <property type="evidence" value="ECO:0007669"/>
    <property type="project" value="TreeGrafter"/>
</dbReference>
<dbReference type="PANTHER" id="PTHR33398:SF1">
    <property type="entry name" value="SMALL RIBOSOMAL SUBUNIT PROTEIN BS20C"/>
    <property type="match status" value="1"/>
</dbReference>
<dbReference type="FunFam" id="1.20.58.110:FF:000001">
    <property type="entry name" value="30S ribosomal protein S20"/>
    <property type="match status" value="1"/>
</dbReference>
<dbReference type="Gene3D" id="1.20.58.110">
    <property type="entry name" value="Ribosomal protein S20"/>
    <property type="match status" value="1"/>
</dbReference>
<keyword evidence="3 8" id="KW-0699">rRNA-binding</keyword>
<proteinExistence type="inferred from homology"/>
<comment type="similarity">
    <text evidence="2 8">Belongs to the bacterial ribosomal protein bS20 family.</text>
</comment>
<dbReference type="InterPro" id="IPR002583">
    <property type="entry name" value="Ribosomal_bS20"/>
</dbReference>
<feature type="region of interest" description="Disordered" evidence="9">
    <location>
        <begin position="1"/>
        <end position="26"/>
    </location>
</feature>
<comment type="function">
    <text evidence="1 8">Binds directly to 16S ribosomal RNA.</text>
</comment>
<evidence type="ECO:0000256" key="4">
    <source>
        <dbReference type="ARBA" id="ARBA00022884"/>
    </source>
</evidence>
<dbReference type="GO" id="GO:0003735">
    <property type="term" value="F:structural constituent of ribosome"/>
    <property type="evidence" value="ECO:0007669"/>
    <property type="project" value="InterPro"/>
</dbReference>
<evidence type="ECO:0000313" key="11">
    <source>
        <dbReference type="Proteomes" id="UP000702544"/>
    </source>
</evidence>
<dbReference type="Pfam" id="PF01649">
    <property type="entry name" value="Ribosomal_S20p"/>
    <property type="match status" value="1"/>
</dbReference>
<evidence type="ECO:0000256" key="6">
    <source>
        <dbReference type="ARBA" id="ARBA00023274"/>
    </source>
</evidence>
<keyword evidence="6 8" id="KW-0687">Ribonucleoprotein</keyword>
<evidence type="ECO:0000256" key="8">
    <source>
        <dbReference type="HAMAP-Rule" id="MF_00500"/>
    </source>
</evidence>
<gene>
    <name evidence="8 10" type="primary">rpsT</name>
    <name evidence="10" type="ORF">GWO12_12990</name>
</gene>
<dbReference type="GO" id="GO:0015935">
    <property type="term" value="C:small ribosomal subunit"/>
    <property type="evidence" value="ECO:0007669"/>
    <property type="project" value="TreeGrafter"/>
</dbReference>
<evidence type="ECO:0000256" key="2">
    <source>
        <dbReference type="ARBA" id="ARBA00007634"/>
    </source>
</evidence>
<dbReference type="InterPro" id="IPR036510">
    <property type="entry name" value="Ribosomal_bS20_sf"/>
</dbReference>
<dbReference type="SUPFAM" id="SSF46992">
    <property type="entry name" value="Ribosomal protein S20"/>
    <property type="match status" value="1"/>
</dbReference>
<evidence type="ECO:0000256" key="5">
    <source>
        <dbReference type="ARBA" id="ARBA00022980"/>
    </source>
</evidence>
<dbReference type="GO" id="GO:0006412">
    <property type="term" value="P:translation"/>
    <property type="evidence" value="ECO:0007669"/>
    <property type="project" value="UniProtKB-UniRule"/>
</dbReference>
<dbReference type="Proteomes" id="UP000702544">
    <property type="component" value="Unassembled WGS sequence"/>
</dbReference>
<sequence length="87" mass="9737">MPNTKSAIKRLRQSERRRVQNKAVRSRLRTAVKRVRTATDAAQAAEYYRDAASLLDRAASRGIIHDNTASRSKARLAAHVHRLGAES</sequence>
<keyword evidence="4 8" id="KW-0694">RNA-binding</keyword>
<dbReference type="HAMAP" id="MF_00500">
    <property type="entry name" value="Ribosomal_bS20"/>
    <property type="match status" value="1"/>
</dbReference>
<keyword evidence="5 8" id="KW-0689">Ribosomal protein</keyword>
<name>A0AAE5CDL1_9BACT</name>
<evidence type="ECO:0000256" key="1">
    <source>
        <dbReference type="ARBA" id="ARBA00003134"/>
    </source>
</evidence>
<dbReference type="NCBIfam" id="TIGR00029">
    <property type="entry name" value="S20"/>
    <property type="match status" value="1"/>
</dbReference>
<protein>
    <recommendedName>
        <fullName evidence="7 8">Small ribosomal subunit protein bS20</fullName>
    </recommendedName>
</protein>
<evidence type="ECO:0000256" key="9">
    <source>
        <dbReference type="SAM" id="MobiDB-lite"/>
    </source>
</evidence>